<dbReference type="SUPFAM" id="SSF56112">
    <property type="entry name" value="Protein kinase-like (PK-like)"/>
    <property type="match status" value="2"/>
</dbReference>
<evidence type="ECO:0000256" key="6">
    <source>
        <dbReference type="SAM" id="MobiDB-lite"/>
    </source>
</evidence>
<dbReference type="PROSITE" id="PS00107">
    <property type="entry name" value="PROTEIN_KINASE_ATP"/>
    <property type="match status" value="1"/>
</dbReference>
<keyword evidence="2 5" id="KW-0547">Nucleotide-binding</keyword>
<dbReference type="InterPro" id="IPR051681">
    <property type="entry name" value="Ser/Thr_Kinases-Pseudokinases"/>
</dbReference>
<feature type="domain" description="Protein kinase" evidence="7">
    <location>
        <begin position="452"/>
        <end position="714"/>
    </location>
</feature>
<evidence type="ECO:0000256" key="1">
    <source>
        <dbReference type="ARBA" id="ARBA00022679"/>
    </source>
</evidence>
<dbReference type="GO" id="GO:0005524">
    <property type="term" value="F:ATP binding"/>
    <property type="evidence" value="ECO:0007669"/>
    <property type="project" value="UniProtKB-UniRule"/>
</dbReference>
<keyword evidence="4 5" id="KW-0067">ATP-binding</keyword>
<feature type="region of interest" description="Disordered" evidence="6">
    <location>
        <begin position="787"/>
        <end position="828"/>
    </location>
</feature>
<accession>A0A8H4AVY7</accession>
<name>A0A8H4AVY7_GIGMA</name>
<keyword evidence="9" id="KW-1185">Reference proteome</keyword>
<evidence type="ECO:0000259" key="7">
    <source>
        <dbReference type="PROSITE" id="PS50011"/>
    </source>
</evidence>
<evidence type="ECO:0000313" key="9">
    <source>
        <dbReference type="Proteomes" id="UP000439903"/>
    </source>
</evidence>
<dbReference type="PANTHER" id="PTHR44329:SF288">
    <property type="entry name" value="MITOGEN-ACTIVATED PROTEIN KINASE KINASE KINASE 20"/>
    <property type="match status" value="1"/>
</dbReference>
<evidence type="ECO:0000256" key="2">
    <source>
        <dbReference type="ARBA" id="ARBA00022741"/>
    </source>
</evidence>
<dbReference type="EMBL" id="WTPW01000182">
    <property type="protein sequence ID" value="KAF0538383.1"/>
    <property type="molecule type" value="Genomic_DNA"/>
</dbReference>
<dbReference type="InterPro" id="IPR000719">
    <property type="entry name" value="Prot_kinase_dom"/>
</dbReference>
<feature type="domain" description="Protein kinase" evidence="7">
    <location>
        <begin position="7"/>
        <end position="285"/>
    </location>
</feature>
<dbReference type="PANTHER" id="PTHR44329">
    <property type="entry name" value="SERINE/THREONINE-PROTEIN KINASE TNNI3K-RELATED"/>
    <property type="match status" value="1"/>
</dbReference>
<reference evidence="8 9" key="1">
    <citation type="journal article" date="2019" name="Environ. Microbiol.">
        <title>At the nexus of three kingdoms: the genome of the mycorrhizal fungus Gigaspora margarita provides insights into plant, endobacterial and fungal interactions.</title>
        <authorList>
            <person name="Venice F."/>
            <person name="Ghignone S."/>
            <person name="Salvioli di Fossalunga A."/>
            <person name="Amselem J."/>
            <person name="Novero M."/>
            <person name="Xianan X."/>
            <person name="Sedzielewska Toro K."/>
            <person name="Morin E."/>
            <person name="Lipzen A."/>
            <person name="Grigoriev I.V."/>
            <person name="Henrissat B."/>
            <person name="Martin F.M."/>
            <person name="Bonfante P."/>
        </authorList>
    </citation>
    <scope>NUCLEOTIDE SEQUENCE [LARGE SCALE GENOMIC DNA]</scope>
    <source>
        <strain evidence="8 9">BEG34</strain>
    </source>
</reference>
<dbReference type="InterPro" id="IPR017441">
    <property type="entry name" value="Protein_kinase_ATP_BS"/>
</dbReference>
<feature type="compositionally biased region" description="Low complexity" evidence="6">
    <location>
        <begin position="788"/>
        <end position="809"/>
    </location>
</feature>
<comment type="caution">
    <text evidence="8">The sequence shown here is derived from an EMBL/GenBank/DDBJ whole genome shotgun (WGS) entry which is preliminary data.</text>
</comment>
<dbReference type="Pfam" id="PF07714">
    <property type="entry name" value="PK_Tyr_Ser-Thr"/>
    <property type="match status" value="2"/>
</dbReference>
<dbReference type="Gene3D" id="1.10.510.10">
    <property type="entry name" value="Transferase(Phosphotransferase) domain 1"/>
    <property type="match status" value="2"/>
</dbReference>
<evidence type="ECO:0000256" key="3">
    <source>
        <dbReference type="ARBA" id="ARBA00022777"/>
    </source>
</evidence>
<dbReference type="InterPro" id="IPR001245">
    <property type="entry name" value="Ser-Thr/Tyr_kinase_cat_dom"/>
</dbReference>
<proteinExistence type="predicted"/>
<organism evidence="8 9">
    <name type="scientific">Gigaspora margarita</name>
    <dbReference type="NCBI Taxonomy" id="4874"/>
    <lineage>
        <taxon>Eukaryota</taxon>
        <taxon>Fungi</taxon>
        <taxon>Fungi incertae sedis</taxon>
        <taxon>Mucoromycota</taxon>
        <taxon>Glomeromycotina</taxon>
        <taxon>Glomeromycetes</taxon>
        <taxon>Diversisporales</taxon>
        <taxon>Gigasporaceae</taxon>
        <taxon>Gigaspora</taxon>
    </lineage>
</organism>
<evidence type="ECO:0000256" key="4">
    <source>
        <dbReference type="ARBA" id="ARBA00022840"/>
    </source>
</evidence>
<keyword evidence="3 8" id="KW-0418">Kinase</keyword>
<evidence type="ECO:0000256" key="5">
    <source>
        <dbReference type="PROSITE-ProRule" id="PRU10141"/>
    </source>
</evidence>
<keyword evidence="1" id="KW-0808">Transferase</keyword>
<dbReference type="PROSITE" id="PS50011">
    <property type="entry name" value="PROTEIN_KINASE_DOM"/>
    <property type="match status" value="2"/>
</dbReference>
<gene>
    <name evidence="8" type="ORF">F8M41_007893</name>
</gene>
<dbReference type="SMART" id="SM00220">
    <property type="entry name" value="S_TKc"/>
    <property type="match status" value="2"/>
</dbReference>
<dbReference type="AlphaFoldDB" id="A0A8H4AVY7"/>
<protein>
    <submittedName>
        <fullName evidence="8">Kinase-like protein</fullName>
    </submittedName>
</protein>
<dbReference type="GO" id="GO:0004674">
    <property type="term" value="F:protein serine/threonine kinase activity"/>
    <property type="evidence" value="ECO:0007669"/>
    <property type="project" value="TreeGrafter"/>
</dbReference>
<dbReference type="PRINTS" id="PR00109">
    <property type="entry name" value="TYRKINASE"/>
</dbReference>
<dbReference type="InterPro" id="IPR011009">
    <property type="entry name" value="Kinase-like_dom_sf"/>
</dbReference>
<sequence>MDPLIREHGIHFYNYNEFTNVEKINDTIKKASLKRSGLMVALKSLKDEHETTAFIKELQVLSDVMRHHHPHINQFYGISKDYESQYYLILQYADNGNLRDYLANSKNLSLCDKLRIAIEIAKGLIHLHENKEKIIHRNLHPKNILVHNRTVMISDFGISKEWKTTRGDTGPGVPAYVDPKFLADHKYLRDEKSDVYSFGVLLWEISSGLPPFASCTGKDEIIHKIFKGVRETPVEGTPKEYVDLYIRCWDEEPDNRPSIQEAFEILRQLSGGEEDESEISISPMFETPSINSESLFYGDFKPGSQEEPIEHIIIKEKFDLIAKWIDQSPPKFKFNMRRLLPSTNSYNYEFKLLLKGATYGWRTSLMTLGALAITAKSVEDDAFQALEKTSIEVSGLHRPNSNPENMKQPNASSDIKVIVDNPLVKTLSVYSEELEKYLTNECKVKSYDYSQFSDLKLIGSGRFAMVFSANFQKRTYALKSLNKNLFLDEETSQTLARELKNLYKVDHANVIKFHGISKDLKTGNFMLALQYANGGTLQEHLKEKQKNGSYNILWTELIQIANDIANGLKYLHLNGIIHRDLHSKNILINDEQALISDFGTSKQVTSITSSNSNMHEMIVYMDPQYILNEKGFKRNEKSDIYSLGILLWELTSGISPFYNLSFVDKMLKIAEHNREKIIANTPQDYANLYKRCWSSDSDQRPTITQILTVLEKLLAETATMFNQYIIINHITEPDDIEKHNREEYLEYNPYITCENYVNEAQNLPDPDLKDVEEILYGYDFCDKESEETLTSNSSNSSTYATQISISSSSQRRRRRNRSGGIDSPSGLL</sequence>
<dbReference type="Proteomes" id="UP000439903">
    <property type="component" value="Unassembled WGS sequence"/>
</dbReference>
<dbReference type="OrthoDB" id="1668230at2759"/>
<evidence type="ECO:0000313" key="8">
    <source>
        <dbReference type="EMBL" id="KAF0538383.1"/>
    </source>
</evidence>
<feature type="binding site" evidence="5">
    <location>
        <position position="479"/>
    </location>
    <ligand>
        <name>ATP</name>
        <dbReference type="ChEBI" id="CHEBI:30616"/>
    </ligand>
</feature>